<comment type="caution">
    <text evidence="1">The sequence shown here is derived from an EMBL/GenBank/DDBJ whole genome shotgun (WGS) entry which is preliminary data.</text>
</comment>
<evidence type="ECO:0000313" key="1">
    <source>
        <dbReference type="EMBL" id="KXT08803.1"/>
    </source>
</evidence>
<evidence type="ECO:0000313" key="2">
    <source>
        <dbReference type="Proteomes" id="UP000073492"/>
    </source>
</evidence>
<keyword evidence="2" id="KW-1185">Reference proteome</keyword>
<dbReference type="AlphaFoldDB" id="A0A139I295"/>
<protein>
    <submittedName>
        <fullName evidence="1">Uncharacterized protein</fullName>
    </submittedName>
</protein>
<dbReference type="OrthoDB" id="10438905at2759"/>
<dbReference type="Proteomes" id="UP000073492">
    <property type="component" value="Unassembled WGS sequence"/>
</dbReference>
<organism evidence="1 2">
    <name type="scientific">Pseudocercospora musae</name>
    <dbReference type="NCBI Taxonomy" id="113226"/>
    <lineage>
        <taxon>Eukaryota</taxon>
        <taxon>Fungi</taxon>
        <taxon>Dikarya</taxon>
        <taxon>Ascomycota</taxon>
        <taxon>Pezizomycotina</taxon>
        <taxon>Dothideomycetes</taxon>
        <taxon>Dothideomycetidae</taxon>
        <taxon>Mycosphaerellales</taxon>
        <taxon>Mycosphaerellaceae</taxon>
        <taxon>Pseudocercospora</taxon>
    </lineage>
</organism>
<dbReference type="EMBL" id="LFZO01000400">
    <property type="protein sequence ID" value="KXT08803.1"/>
    <property type="molecule type" value="Genomic_DNA"/>
</dbReference>
<name>A0A139I295_9PEZI</name>
<sequence length="210" mass="22788">MLVSLVSEQYLTCILGPLLLLIYLEHMFGESQHETTTTTTSPAVHRFTSALLTPPCLPVEIPLPTFSPPTQKWVWVQEAEERAAMMAHIQRASRSHLPRQYEPFASELSTTRAESHSAKSTPSVSDPAHATILAAFESAYIQLHQVCDSSTSPLGLASFSELSGVKAKIQPLMAAKNSRGGVVWKAMMFTSSGGRSEIGDAAKLGLEFMG</sequence>
<reference evidence="1 2" key="1">
    <citation type="submission" date="2015-07" db="EMBL/GenBank/DDBJ databases">
        <title>Comparative genomics of the Sigatoka disease complex on banana suggests a link between parallel evolutionary changes in Pseudocercospora fijiensis and Pseudocercospora eumusae and increased virulence on the banana host.</title>
        <authorList>
            <person name="Chang T.-C."/>
            <person name="Salvucci A."/>
            <person name="Crous P.W."/>
            <person name="Stergiopoulos I."/>
        </authorList>
    </citation>
    <scope>NUCLEOTIDE SEQUENCE [LARGE SCALE GENOMIC DNA]</scope>
    <source>
        <strain evidence="1 2">CBS 116634</strain>
    </source>
</reference>
<proteinExistence type="predicted"/>
<gene>
    <name evidence="1" type="ORF">AC579_8274</name>
</gene>
<accession>A0A139I295</accession>